<feature type="binding site" evidence="7 10">
    <location>
        <position position="47"/>
    </location>
    <ligand>
        <name>Mg(2+)</name>
        <dbReference type="ChEBI" id="CHEBI:18420"/>
    </ligand>
</feature>
<comment type="pathway">
    <text evidence="1 7">Cofactor biosynthesis; (R)-pantothenate biosynthesis; (R)-pantoate from 3-methyl-2-oxobutanoate: step 1/2.</text>
</comment>
<gene>
    <name evidence="7" type="primary">panB</name>
    <name evidence="11" type="ORF">SAMN05660649_03840</name>
</gene>
<dbReference type="FunFam" id="3.20.20.60:FF:000003">
    <property type="entry name" value="3-methyl-2-oxobutanoate hydroxymethyltransferase"/>
    <property type="match status" value="1"/>
</dbReference>
<accession>A0A1I2X8D2</accession>
<dbReference type="InterPro" id="IPR003700">
    <property type="entry name" value="Pantoate_hydroxy_MeTrfase"/>
</dbReference>
<dbReference type="InterPro" id="IPR040442">
    <property type="entry name" value="Pyrv_kinase-like_dom_sf"/>
</dbReference>
<dbReference type="OrthoDB" id="9781789at2"/>
<dbReference type="UniPathway" id="UPA00028">
    <property type="reaction ID" value="UER00003"/>
</dbReference>
<feature type="active site" description="Proton acceptor" evidence="7 8">
    <location>
        <position position="185"/>
    </location>
</feature>
<dbReference type="Pfam" id="PF02548">
    <property type="entry name" value="Pantoate_transf"/>
    <property type="match status" value="1"/>
</dbReference>
<comment type="function">
    <text evidence="6 7">Catalyzes the reversible reaction in which hydroxymethyl group from 5,10-methylenetetrahydrofolate is transferred onto alpha-ketoisovalerate to form ketopantoate.</text>
</comment>
<evidence type="ECO:0000256" key="4">
    <source>
        <dbReference type="ARBA" id="ARBA00022655"/>
    </source>
</evidence>
<evidence type="ECO:0000256" key="1">
    <source>
        <dbReference type="ARBA" id="ARBA00005033"/>
    </source>
</evidence>
<dbReference type="EMBL" id="FOOX01000016">
    <property type="protein sequence ID" value="SFH09662.1"/>
    <property type="molecule type" value="Genomic_DNA"/>
</dbReference>
<dbReference type="GO" id="GO:0008168">
    <property type="term" value="F:methyltransferase activity"/>
    <property type="evidence" value="ECO:0007669"/>
    <property type="project" value="UniProtKB-KW"/>
</dbReference>
<keyword evidence="7 10" id="KW-0479">Metal-binding</keyword>
<comment type="catalytic activity">
    <reaction evidence="7">
        <text>(6R)-5,10-methylene-5,6,7,8-tetrahydrofolate + 3-methyl-2-oxobutanoate + H2O = 2-dehydropantoate + (6S)-5,6,7,8-tetrahydrofolate</text>
        <dbReference type="Rhea" id="RHEA:11824"/>
        <dbReference type="ChEBI" id="CHEBI:11561"/>
        <dbReference type="ChEBI" id="CHEBI:11851"/>
        <dbReference type="ChEBI" id="CHEBI:15377"/>
        <dbReference type="ChEBI" id="CHEBI:15636"/>
        <dbReference type="ChEBI" id="CHEBI:57453"/>
        <dbReference type="EC" id="2.1.2.11"/>
    </reaction>
</comment>
<evidence type="ECO:0000256" key="5">
    <source>
        <dbReference type="ARBA" id="ARBA00022679"/>
    </source>
</evidence>
<dbReference type="Gene3D" id="3.20.20.60">
    <property type="entry name" value="Phosphoenolpyruvate-binding domains"/>
    <property type="match status" value="1"/>
</dbReference>
<dbReference type="InterPro" id="IPR015813">
    <property type="entry name" value="Pyrv/PenolPyrv_kinase-like_dom"/>
</dbReference>
<dbReference type="SUPFAM" id="SSF51621">
    <property type="entry name" value="Phosphoenolpyruvate/pyruvate domain"/>
    <property type="match status" value="1"/>
</dbReference>
<dbReference type="GO" id="GO:0000287">
    <property type="term" value="F:magnesium ion binding"/>
    <property type="evidence" value="ECO:0007669"/>
    <property type="project" value="TreeGrafter"/>
</dbReference>
<dbReference type="GO" id="GO:0003864">
    <property type="term" value="F:3-methyl-2-oxobutanoate hydroxymethyltransferase activity"/>
    <property type="evidence" value="ECO:0007669"/>
    <property type="project" value="UniProtKB-UniRule"/>
</dbReference>
<keyword evidence="11" id="KW-0489">Methyltransferase</keyword>
<dbReference type="CDD" id="cd06557">
    <property type="entry name" value="KPHMT-like"/>
    <property type="match status" value="1"/>
</dbReference>
<reference evidence="12" key="1">
    <citation type="submission" date="2016-10" db="EMBL/GenBank/DDBJ databases">
        <authorList>
            <person name="Varghese N."/>
            <person name="Submissions S."/>
        </authorList>
    </citation>
    <scope>NUCLEOTIDE SEQUENCE [LARGE SCALE GENOMIC DNA]</scope>
    <source>
        <strain evidence="12">DSM 17038</strain>
    </source>
</reference>
<evidence type="ECO:0000256" key="7">
    <source>
        <dbReference type="HAMAP-Rule" id="MF_00156"/>
    </source>
</evidence>
<organism evidence="11 12">
    <name type="scientific">Desulfotruncus arcticus DSM 17038</name>
    <dbReference type="NCBI Taxonomy" id="1121424"/>
    <lineage>
        <taxon>Bacteria</taxon>
        <taxon>Bacillati</taxon>
        <taxon>Bacillota</taxon>
        <taxon>Clostridia</taxon>
        <taxon>Eubacteriales</taxon>
        <taxon>Desulfallaceae</taxon>
        <taxon>Desulfotruncus</taxon>
    </lineage>
</organism>
<comment type="similarity">
    <text evidence="2 7">Belongs to the PanB family.</text>
</comment>
<evidence type="ECO:0000256" key="3">
    <source>
        <dbReference type="ARBA" id="ARBA00011424"/>
    </source>
</evidence>
<dbReference type="GO" id="GO:0015940">
    <property type="term" value="P:pantothenate biosynthetic process"/>
    <property type="evidence" value="ECO:0007669"/>
    <property type="project" value="UniProtKB-UniRule"/>
</dbReference>
<protein>
    <recommendedName>
        <fullName evidence="7">3-methyl-2-oxobutanoate hydroxymethyltransferase</fullName>
        <ecNumber evidence="7">2.1.2.11</ecNumber>
    </recommendedName>
    <alternativeName>
        <fullName evidence="7">Ketopantoate hydroxymethyltransferase</fullName>
        <shortName evidence="7">KPHMT</shortName>
    </alternativeName>
</protein>
<comment type="subunit">
    <text evidence="3 7">Homodecamer; pentamer of dimers.</text>
</comment>
<dbReference type="STRING" id="341036.SAMN05660649_03840"/>
<keyword evidence="12" id="KW-1185">Reference proteome</keyword>
<dbReference type="GO" id="GO:0032259">
    <property type="term" value="P:methylation"/>
    <property type="evidence" value="ECO:0007669"/>
    <property type="project" value="UniProtKB-KW"/>
</dbReference>
<evidence type="ECO:0000313" key="12">
    <source>
        <dbReference type="Proteomes" id="UP000199337"/>
    </source>
</evidence>
<proteinExistence type="inferred from homology"/>
<feature type="binding site" evidence="7 9">
    <location>
        <position position="86"/>
    </location>
    <ligand>
        <name>3-methyl-2-oxobutanoate</name>
        <dbReference type="ChEBI" id="CHEBI:11851"/>
    </ligand>
</feature>
<evidence type="ECO:0000256" key="9">
    <source>
        <dbReference type="PIRSR" id="PIRSR000388-2"/>
    </source>
</evidence>
<dbReference type="AlphaFoldDB" id="A0A1I2X8D2"/>
<dbReference type="RefSeq" id="WP_092473359.1">
    <property type="nucleotide sequence ID" value="NZ_FOOX01000016.1"/>
</dbReference>
<feature type="binding site" evidence="7 10">
    <location>
        <position position="86"/>
    </location>
    <ligand>
        <name>Mg(2+)</name>
        <dbReference type="ChEBI" id="CHEBI:18420"/>
    </ligand>
</feature>
<name>A0A1I2X8D2_9FIRM</name>
<dbReference type="GO" id="GO:0005737">
    <property type="term" value="C:cytoplasm"/>
    <property type="evidence" value="ECO:0007669"/>
    <property type="project" value="UniProtKB-SubCell"/>
</dbReference>
<feature type="binding site" evidence="7 10">
    <location>
        <position position="118"/>
    </location>
    <ligand>
        <name>Mg(2+)</name>
        <dbReference type="ChEBI" id="CHEBI:18420"/>
    </ligand>
</feature>
<dbReference type="NCBIfam" id="NF001452">
    <property type="entry name" value="PRK00311.1"/>
    <property type="match status" value="1"/>
</dbReference>
<evidence type="ECO:0000256" key="6">
    <source>
        <dbReference type="ARBA" id="ARBA00056497"/>
    </source>
</evidence>
<dbReference type="PANTHER" id="PTHR20881:SF0">
    <property type="entry name" value="3-METHYL-2-OXOBUTANOATE HYDROXYMETHYLTRANSFERASE"/>
    <property type="match status" value="1"/>
</dbReference>
<keyword evidence="7 10" id="KW-0460">Magnesium</keyword>
<dbReference type="PANTHER" id="PTHR20881">
    <property type="entry name" value="3-METHYL-2-OXOBUTANOATE HYDROXYMETHYLTRANSFERASE"/>
    <property type="match status" value="1"/>
</dbReference>
<dbReference type="PIRSF" id="PIRSF000388">
    <property type="entry name" value="Pantoate_hydroxy_MeTrfase"/>
    <property type="match status" value="1"/>
</dbReference>
<dbReference type="NCBIfam" id="TIGR00222">
    <property type="entry name" value="panB"/>
    <property type="match status" value="1"/>
</dbReference>
<comment type="cofactor">
    <cofactor evidence="7 10">
        <name>Mg(2+)</name>
        <dbReference type="ChEBI" id="CHEBI:18420"/>
    </cofactor>
    <text evidence="7 10">Binds 1 Mg(2+) ion per subunit.</text>
</comment>
<keyword evidence="4 7" id="KW-0566">Pantothenate biosynthesis</keyword>
<keyword evidence="5 7" id="KW-0808">Transferase</keyword>
<evidence type="ECO:0000256" key="8">
    <source>
        <dbReference type="PIRSR" id="PIRSR000388-1"/>
    </source>
</evidence>
<dbReference type="HAMAP" id="MF_00156">
    <property type="entry name" value="PanB"/>
    <property type="match status" value="1"/>
</dbReference>
<evidence type="ECO:0000256" key="10">
    <source>
        <dbReference type="PIRSR" id="PIRSR000388-3"/>
    </source>
</evidence>
<dbReference type="EC" id="2.1.2.11" evidence="7"/>
<feature type="binding site" evidence="7 9">
    <location>
        <position position="116"/>
    </location>
    <ligand>
        <name>3-methyl-2-oxobutanoate</name>
        <dbReference type="ChEBI" id="CHEBI:11851"/>
    </ligand>
</feature>
<comment type="subcellular location">
    <subcellularLocation>
        <location evidence="7">Cytoplasm</location>
    </subcellularLocation>
</comment>
<evidence type="ECO:0000313" key="11">
    <source>
        <dbReference type="EMBL" id="SFH09662.1"/>
    </source>
</evidence>
<keyword evidence="7" id="KW-0963">Cytoplasm</keyword>
<feature type="binding site" evidence="7 9">
    <location>
        <begin position="47"/>
        <end position="48"/>
    </location>
    <ligand>
        <name>3-methyl-2-oxobutanoate</name>
        <dbReference type="ChEBI" id="CHEBI:11851"/>
    </ligand>
</feature>
<dbReference type="Proteomes" id="UP000199337">
    <property type="component" value="Unassembled WGS sequence"/>
</dbReference>
<evidence type="ECO:0000256" key="2">
    <source>
        <dbReference type="ARBA" id="ARBA00008676"/>
    </source>
</evidence>
<sequence length="278" mass="29837">MSNERVTTATFRKYHAEGKKITMLTAYDYPTARLVDAAGIDAILVGDSLGNVVLGYGSTIPVTMDDMVHHVKAVTRGVQRAMVVADLPFLSYHLSKEESLRNAGRFMQEAGAQAVKLEGGREVAETVKALTDAGIPVVGHLGLTPQSINQMGGYKVQGKDEAAARKLIEDTKALENAGAFAVVLECVPTPLAAKITEDIGIPTIGIGAGPHCSGQVLVYHDMLGFSGQFSPKFVKCYANLHEAIMQGLQSYREEVENGAFPGPEHGFGMDEEVLKKLY</sequence>